<protein>
    <recommendedName>
        <fullName evidence="6">Yip1 domain-containing protein</fullName>
    </recommendedName>
</protein>
<sequence length="206" mass="23898">MRQDFIKFPLHLIVHPFDSFWDMKYEGKGKVRVALTILLLVVISMILKDQFAGFLVNYNDPRHLNSITQLFTVVFPFFLWCLSNWAITTLMDGEGKFKEIMMATAYALVPLVIIYIPMIVASRFMAEEETAFYYLMMSISSIWFVALLFVGIMTVHQYTVLKTVVTMLLTVAVMGIVVFLGTLVLSMLQQIIEFFINIYRELIFRT</sequence>
<evidence type="ECO:0000313" key="7">
    <source>
        <dbReference type="EMBL" id="AIQ56346.1"/>
    </source>
</evidence>
<gene>
    <name evidence="7" type="ORF">PBOR_04900</name>
</gene>
<dbReference type="AlphaFoldDB" id="A0A089L4E7"/>
<evidence type="ECO:0000256" key="1">
    <source>
        <dbReference type="ARBA" id="ARBA00004141"/>
    </source>
</evidence>
<proteinExistence type="predicted"/>
<dbReference type="InterPro" id="IPR006977">
    <property type="entry name" value="Yip1_dom"/>
</dbReference>
<dbReference type="OrthoDB" id="359441at2"/>
<dbReference type="EMBL" id="CP009285">
    <property type="protein sequence ID" value="AIQ56346.1"/>
    <property type="molecule type" value="Genomic_DNA"/>
</dbReference>
<keyword evidence="4 5" id="KW-0472">Membrane</keyword>
<evidence type="ECO:0000256" key="5">
    <source>
        <dbReference type="SAM" id="Phobius"/>
    </source>
</evidence>
<feature type="transmembrane region" description="Helical" evidence="5">
    <location>
        <begin position="31"/>
        <end position="47"/>
    </location>
</feature>
<keyword evidence="8" id="KW-1185">Reference proteome</keyword>
<organism evidence="7 8">
    <name type="scientific">Paenibacillus borealis</name>
    <dbReference type="NCBI Taxonomy" id="160799"/>
    <lineage>
        <taxon>Bacteria</taxon>
        <taxon>Bacillati</taxon>
        <taxon>Bacillota</taxon>
        <taxon>Bacilli</taxon>
        <taxon>Bacillales</taxon>
        <taxon>Paenibacillaceae</taxon>
        <taxon>Paenibacillus</taxon>
    </lineage>
</organism>
<keyword evidence="3 5" id="KW-1133">Transmembrane helix</keyword>
<dbReference type="HOGENOM" id="CLU_1303894_0_0_9"/>
<feature type="transmembrane region" description="Helical" evidence="5">
    <location>
        <begin position="100"/>
        <end position="120"/>
    </location>
</feature>
<dbReference type="RefSeq" id="WP_042210697.1">
    <property type="nucleotide sequence ID" value="NZ_CP009285.1"/>
</dbReference>
<keyword evidence="2 5" id="KW-0812">Transmembrane</keyword>
<name>A0A089L4E7_PAEBO</name>
<feature type="domain" description="Yip1" evidence="6">
    <location>
        <begin position="11"/>
        <end position="179"/>
    </location>
</feature>
<evidence type="ECO:0000256" key="2">
    <source>
        <dbReference type="ARBA" id="ARBA00022692"/>
    </source>
</evidence>
<feature type="transmembrane region" description="Helical" evidence="5">
    <location>
        <begin position="132"/>
        <end position="152"/>
    </location>
</feature>
<dbReference type="Pfam" id="PF04893">
    <property type="entry name" value="Yip1"/>
    <property type="match status" value="1"/>
</dbReference>
<evidence type="ECO:0000256" key="4">
    <source>
        <dbReference type="ARBA" id="ARBA00023136"/>
    </source>
</evidence>
<accession>A0A089L4E7</accession>
<evidence type="ECO:0000256" key="3">
    <source>
        <dbReference type="ARBA" id="ARBA00022989"/>
    </source>
</evidence>
<dbReference type="GO" id="GO:0016020">
    <property type="term" value="C:membrane"/>
    <property type="evidence" value="ECO:0007669"/>
    <property type="project" value="UniProtKB-SubCell"/>
</dbReference>
<comment type="subcellular location">
    <subcellularLocation>
        <location evidence="1">Membrane</location>
        <topology evidence="1">Multi-pass membrane protein</topology>
    </subcellularLocation>
</comment>
<feature type="transmembrane region" description="Helical" evidence="5">
    <location>
        <begin position="67"/>
        <end position="88"/>
    </location>
</feature>
<evidence type="ECO:0000259" key="6">
    <source>
        <dbReference type="Pfam" id="PF04893"/>
    </source>
</evidence>
<dbReference type="KEGG" id="pbd:PBOR_04900"/>
<reference evidence="7" key="1">
    <citation type="submission" date="2014-08" db="EMBL/GenBank/DDBJ databases">
        <title>Comparative genomics of the Paenibacillus odorifer group.</title>
        <authorList>
            <person name="den Bakker H.C."/>
            <person name="Tsai Y.-C.Y.-C."/>
            <person name="Martin N."/>
            <person name="Korlach J."/>
            <person name="Wiedmann M."/>
        </authorList>
    </citation>
    <scope>NUCLEOTIDE SEQUENCE [LARGE SCALE GENOMIC DNA]</scope>
    <source>
        <strain evidence="7">DSM 13188</strain>
    </source>
</reference>
<feature type="transmembrane region" description="Helical" evidence="5">
    <location>
        <begin position="164"/>
        <end position="188"/>
    </location>
</feature>
<evidence type="ECO:0000313" key="8">
    <source>
        <dbReference type="Proteomes" id="UP000029518"/>
    </source>
</evidence>
<dbReference type="Proteomes" id="UP000029518">
    <property type="component" value="Chromosome"/>
</dbReference>